<dbReference type="EMBL" id="CP063120">
    <property type="protein sequence ID" value="QOR16965.1"/>
    <property type="molecule type" value="Genomic_DNA"/>
</dbReference>
<protein>
    <recommendedName>
        <fullName evidence="3">DUF2185 domain-containing protein</fullName>
    </recommendedName>
</protein>
<dbReference type="RefSeq" id="WP_197543368.1">
    <property type="nucleotide sequence ID" value="NZ_CP063120.1"/>
</dbReference>
<dbReference type="Proteomes" id="UP000595009">
    <property type="component" value="Chromosome"/>
</dbReference>
<proteinExistence type="predicted"/>
<name>A0A7M1NVJ6_HAEPA</name>
<evidence type="ECO:0000313" key="2">
    <source>
        <dbReference type="Proteomes" id="UP000595009"/>
    </source>
</evidence>
<reference evidence="1 2" key="1">
    <citation type="submission" date="2020-10" db="EMBL/GenBank/DDBJ databases">
        <title>Genomic diversity and antimicrobial resistance of Haemophilus colonising the airways of young children with cystic fibrosis.</title>
        <authorList>
            <person name="Watts S.C."/>
            <person name="Judd L.M."/>
            <person name="Carzino R."/>
            <person name="Ranganathan S."/>
            <person name="Holt K.E."/>
        </authorList>
    </citation>
    <scope>NUCLEOTIDE SEQUENCE [LARGE SCALE GENOMIC DNA]</scope>
    <source>
        <strain evidence="1 2">M1C137_2</strain>
    </source>
</reference>
<accession>A0A7M1NVJ6</accession>
<gene>
    <name evidence="1" type="ORF">INP94_08855</name>
</gene>
<evidence type="ECO:0008006" key="3">
    <source>
        <dbReference type="Google" id="ProtNLM"/>
    </source>
</evidence>
<sequence length="94" mass="10657">MNIFNYELDSTVLTTSYIISDRLPILLVFHDNDDSGIAWQFHAGNGDYSEDKLKLVSLGQILAIDPTISQLGNLPLGYKAVRKSINDRWEYLPQ</sequence>
<dbReference type="AlphaFoldDB" id="A0A7M1NVJ6"/>
<organism evidence="1 2">
    <name type="scientific">Haemophilus parainfluenzae</name>
    <dbReference type="NCBI Taxonomy" id="729"/>
    <lineage>
        <taxon>Bacteria</taxon>
        <taxon>Pseudomonadati</taxon>
        <taxon>Pseudomonadota</taxon>
        <taxon>Gammaproteobacteria</taxon>
        <taxon>Pasteurellales</taxon>
        <taxon>Pasteurellaceae</taxon>
        <taxon>Haemophilus</taxon>
    </lineage>
</organism>
<evidence type="ECO:0000313" key="1">
    <source>
        <dbReference type="EMBL" id="QOR16965.1"/>
    </source>
</evidence>